<dbReference type="AlphaFoldDB" id="A0A4Y9AJ08"/>
<comment type="caution">
    <text evidence="1">The sequence shown here is derived from an EMBL/GenBank/DDBJ whole genome shotgun (WGS) entry which is preliminary data.</text>
</comment>
<evidence type="ECO:0000313" key="1">
    <source>
        <dbReference type="EMBL" id="TFJ94414.1"/>
    </source>
</evidence>
<reference evidence="1 2" key="1">
    <citation type="submission" date="2019-03" db="EMBL/GenBank/DDBJ databases">
        <title>Genome sequence of Lentibacillus salicampi ATCC BAA-719.</title>
        <authorList>
            <person name="Maclea K.S."/>
            <person name="Simoes Junior M."/>
        </authorList>
    </citation>
    <scope>NUCLEOTIDE SEQUENCE [LARGE SCALE GENOMIC DNA]</scope>
    <source>
        <strain evidence="1 2">ATCC BAA-719</strain>
    </source>
</reference>
<keyword evidence="2" id="KW-1185">Reference proteome</keyword>
<sequence length="66" mass="7486">MAEVTIFTDKTGSGLQQIEQFLMQMDGIERVLADTDDGEVRIEFDEEKISGKRIVGTLQEYDFNAI</sequence>
<protein>
    <recommendedName>
        <fullName evidence="3">HMA domain-containing protein</fullName>
    </recommendedName>
</protein>
<gene>
    <name evidence="1" type="ORF">E4U82_00415</name>
</gene>
<dbReference type="GO" id="GO:0046872">
    <property type="term" value="F:metal ion binding"/>
    <property type="evidence" value="ECO:0007669"/>
    <property type="project" value="InterPro"/>
</dbReference>
<dbReference type="SUPFAM" id="SSF55008">
    <property type="entry name" value="HMA, heavy metal-associated domain"/>
    <property type="match status" value="1"/>
</dbReference>
<dbReference type="Proteomes" id="UP000298484">
    <property type="component" value="Unassembled WGS sequence"/>
</dbReference>
<dbReference type="RefSeq" id="WP_135108060.1">
    <property type="nucleotide sequence ID" value="NZ_SRHY01000001.1"/>
</dbReference>
<evidence type="ECO:0000313" key="2">
    <source>
        <dbReference type="Proteomes" id="UP000298484"/>
    </source>
</evidence>
<organism evidence="1 2">
    <name type="scientific">Lentibacillus salicampi</name>
    <dbReference type="NCBI Taxonomy" id="175306"/>
    <lineage>
        <taxon>Bacteria</taxon>
        <taxon>Bacillati</taxon>
        <taxon>Bacillota</taxon>
        <taxon>Bacilli</taxon>
        <taxon>Bacillales</taxon>
        <taxon>Bacillaceae</taxon>
        <taxon>Lentibacillus</taxon>
    </lineage>
</organism>
<name>A0A4Y9AJ08_9BACI</name>
<dbReference type="Gene3D" id="3.30.70.100">
    <property type="match status" value="1"/>
</dbReference>
<dbReference type="OrthoDB" id="2428971at2"/>
<accession>A0A4Y9AJ08</accession>
<dbReference type="EMBL" id="SRHY01000001">
    <property type="protein sequence ID" value="TFJ94414.1"/>
    <property type="molecule type" value="Genomic_DNA"/>
</dbReference>
<proteinExistence type="predicted"/>
<dbReference type="InterPro" id="IPR036163">
    <property type="entry name" value="HMA_dom_sf"/>
</dbReference>
<evidence type="ECO:0008006" key="3">
    <source>
        <dbReference type="Google" id="ProtNLM"/>
    </source>
</evidence>